<evidence type="ECO:0000256" key="1">
    <source>
        <dbReference type="SAM" id="MobiDB-lite"/>
    </source>
</evidence>
<evidence type="ECO:0000313" key="2">
    <source>
        <dbReference type="EMBL" id="CAA9209473.1"/>
    </source>
</evidence>
<feature type="non-terminal residue" evidence="2">
    <location>
        <position position="1"/>
    </location>
</feature>
<feature type="compositionally biased region" description="Basic residues" evidence="1">
    <location>
        <begin position="224"/>
        <end position="245"/>
    </location>
</feature>
<feature type="compositionally biased region" description="Basic residues" evidence="1">
    <location>
        <begin position="125"/>
        <end position="136"/>
    </location>
</feature>
<dbReference type="EMBL" id="CADCTG010000003">
    <property type="protein sequence ID" value="CAA9209473.1"/>
    <property type="molecule type" value="Genomic_DNA"/>
</dbReference>
<protein>
    <submittedName>
        <fullName evidence="2">ABC transporter, permease protein 1 (Cluster 4, leucine/isoleucine/valine/benzoate) / ABC transporter, permease protein 2 (Cluster 4, leucine/isoleucine/valine/benzoate)</fullName>
    </submittedName>
</protein>
<feature type="compositionally biased region" description="Basic residues" evidence="1">
    <location>
        <begin position="499"/>
        <end position="524"/>
    </location>
</feature>
<reference evidence="2" key="1">
    <citation type="submission" date="2020-02" db="EMBL/GenBank/DDBJ databases">
        <authorList>
            <person name="Meier V. D."/>
        </authorList>
    </citation>
    <scope>NUCLEOTIDE SEQUENCE</scope>
    <source>
        <strain evidence="2">AVDCRST_MAG08</strain>
    </source>
</reference>
<sequence>GRFPAASAERARQRFFPFPRRVRPHGDLRRHPDRQLRARLVLHARRLSRLDFGDGVAARASRLLGRCGRGGAAGRAARRRCRSGAAPPHLSRAGAVPAIGDLRRGVGGAGRGAGRLGAGGPSRAARARLARQRRTPRPSLPPLRAVPHRRGSGGARPPVAAVQPHPLGPPGPGRHGGPRDDRRARHRPAALVHRRVLPRQLARRPGRRLATAAREREPAYGPRGGRRSLRGGGRGRPRQPPRRFPRGAADLGAARLRHPGPAPHHPGAGVRGDGCGVGAAAAGIAGAVGRSAGGRRRDSGGRRRPGAAGAARRRRGGAARGRGLAAVPGRLRALGADRHGHHGALRRQPAFHHGAGRHGELRPRRVFRRGRLRRGAGGEVVLGAHGCGAGAGAARGRTGRVPLRLLLRAPFRRLRRDADLGLRADRVVRRVPVGGSDRRGQRHPRRLARRLGVRRAALLLPGPGALRRLHAAAAPGAGRAFRARPAGAARQPAPGGGAGHRRGARALVRLRLRGRHGGGRRRPLRLREGQRVPHLPRHPPQRGRAADGAAGRRRHTERPHRRRLGLRGLAGGTRPVDGLLAAVPGLGGHRPRAVLPARARRRGTGPVGGATWRRRL</sequence>
<feature type="non-terminal residue" evidence="2">
    <location>
        <position position="616"/>
    </location>
</feature>
<gene>
    <name evidence="2" type="ORF">AVDCRST_MAG08-23</name>
</gene>
<dbReference type="AlphaFoldDB" id="A0A6J4GXF1"/>
<feature type="region of interest" description="Disordered" evidence="1">
    <location>
        <begin position="288"/>
        <end position="322"/>
    </location>
</feature>
<accession>A0A6J4GXF1</accession>
<name>A0A6J4GXF1_9PROT</name>
<feature type="region of interest" description="Disordered" evidence="1">
    <location>
        <begin position="483"/>
        <end position="570"/>
    </location>
</feature>
<organism evidence="2">
    <name type="scientific">uncultured Acetobacteraceae bacterium</name>
    <dbReference type="NCBI Taxonomy" id="169975"/>
    <lineage>
        <taxon>Bacteria</taxon>
        <taxon>Pseudomonadati</taxon>
        <taxon>Pseudomonadota</taxon>
        <taxon>Alphaproteobacteria</taxon>
        <taxon>Acetobacterales</taxon>
        <taxon>Acetobacteraceae</taxon>
        <taxon>environmental samples</taxon>
    </lineage>
</organism>
<feature type="compositionally biased region" description="Basic residues" evidence="1">
    <location>
        <begin position="551"/>
        <end position="565"/>
    </location>
</feature>
<feature type="region of interest" description="Disordered" evidence="1">
    <location>
        <begin position="70"/>
        <end position="246"/>
    </location>
</feature>
<feature type="compositionally biased region" description="Gly residues" evidence="1">
    <location>
        <begin position="105"/>
        <end position="120"/>
    </location>
</feature>
<feature type="compositionally biased region" description="Low complexity" evidence="1">
    <location>
        <begin position="483"/>
        <end position="493"/>
    </location>
</feature>
<proteinExistence type="predicted"/>
<feature type="compositionally biased region" description="Basic residues" evidence="1">
    <location>
        <begin position="184"/>
        <end position="207"/>
    </location>
</feature>